<comment type="caution">
    <text evidence="3">The sequence shown here is derived from an EMBL/GenBank/DDBJ whole genome shotgun (WGS) entry which is preliminary data.</text>
</comment>
<dbReference type="Proteomes" id="UP001286589">
    <property type="component" value="Unassembled WGS sequence"/>
</dbReference>
<dbReference type="EMBL" id="JAWJAC010000007">
    <property type="protein sequence ID" value="MDV2863620.1"/>
    <property type="molecule type" value="Genomic_DNA"/>
</dbReference>
<feature type="region of interest" description="Disordered" evidence="1">
    <location>
        <begin position="22"/>
        <end position="104"/>
    </location>
</feature>
<feature type="compositionally biased region" description="Basic and acidic residues" evidence="1">
    <location>
        <begin position="40"/>
        <end position="104"/>
    </location>
</feature>
<protein>
    <recommendedName>
        <fullName evidence="5">Acid shock protein</fullName>
    </recommendedName>
</protein>
<accession>A0AB35RSP3</accession>
<evidence type="ECO:0000256" key="2">
    <source>
        <dbReference type="SAM" id="SignalP"/>
    </source>
</evidence>
<feature type="signal peptide" evidence="2">
    <location>
        <begin position="1"/>
        <end position="21"/>
    </location>
</feature>
<evidence type="ECO:0000256" key="1">
    <source>
        <dbReference type="SAM" id="MobiDB-lite"/>
    </source>
</evidence>
<feature type="chain" id="PRO_5044258781" description="Acid shock protein" evidence="2">
    <location>
        <begin position="22"/>
        <end position="104"/>
    </location>
</feature>
<organism evidence="3 4">
    <name type="scientific">Phytobacter ursingii</name>
    <dbReference type="NCBI Taxonomy" id="1972431"/>
    <lineage>
        <taxon>Bacteria</taxon>
        <taxon>Pseudomonadati</taxon>
        <taxon>Pseudomonadota</taxon>
        <taxon>Gammaproteobacteria</taxon>
        <taxon>Enterobacterales</taxon>
        <taxon>Enterobacteriaceae</taxon>
        <taxon>Phytobacter</taxon>
    </lineage>
</organism>
<name>A0AB35RSP3_9ENTR</name>
<dbReference type="AlphaFoldDB" id="A0AB35RSP3"/>
<sequence length="104" mass="11961">MKKVVTLSAILAMSLSSLVYAADNMPVPPPKYPATQDGQPPRHDDKNPQHLRERTNKDGKTWKHDGKSPNHDNKEWKQDNRLRNHDGKRPPRDGKKPPLPEEKR</sequence>
<keyword evidence="4" id="KW-1185">Reference proteome</keyword>
<evidence type="ECO:0008006" key="5">
    <source>
        <dbReference type="Google" id="ProtNLM"/>
    </source>
</evidence>
<dbReference type="RefSeq" id="WP_229220541.1">
    <property type="nucleotide sequence ID" value="NZ_JAWJAC010000007.1"/>
</dbReference>
<evidence type="ECO:0000313" key="3">
    <source>
        <dbReference type="EMBL" id="MDV2863620.1"/>
    </source>
</evidence>
<evidence type="ECO:0000313" key="4">
    <source>
        <dbReference type="Proteomes" id="UP001286589"/>
    </source>
</evidence>
<gene>
    <name evidence="3" type="ORF">R0H02_14235</name>
</gene>
<reference evidence="3 4" key="1">
    <citation type="submission" date="2023-10" db="EMBL/GenBank/DDBJ databases">
        <title>Phytobacter spp. The emergence of a new genus of hospital-origin enterobacteria encoding carbapenemases in Argentina.</title>
        <authorList>
            <person name="Vay C."/>
            <person name="Almuzara M."/>
            <person name="Traglia G.M."/>
            <person name="Campos J."/>
        </authorList>
    </citation>
    <scope>NUCLEOTIDE SEQUENCE [LARGE SCALE GENOMIC DNA]</scope>
    <source>
        <strain evidence="3 4">CVMA36</strain>
    </source>
</reference>
<keyword evidence="2" id="KW-0732">Signal</keyword>
<proteinExistence type="predicted"/>